<feature type="transmembrane region" description="Helical" evidence="7">
    <location>
        <begin position="245"/>
        <end position="262"/>
    </location>
</feature>
<dbReference type="Proteomes" id="UP000477739">
    <property type="component" value="Unassembled WGS sequence"/>
</dbReference>
<dbReference type="PANTHER" id="PTHR32322:SF2">
    <property type="entry name" value="EAMA DOMAIN-CONTAINING PROTEIN"/>
    <property type="match status" value="1"/>
</dbReference>
<evidence type="ECO:0000313" key="10">
    <source>
        <dbReference type="Proteomes" id="UP000477739"/>
    </source>
</evidence>
<comment type="subcellular location">
    <subcellularLocation>
        <location evidence="1">Cell membrane</location>
        <topology evidence="1">Multi-pass membrane protein</topology>
    </subcellularLocation>
</comment>
<dbReference type="InterPro" id="IPR000620">
    <property type="entry name" value="EamA_dom"/>
</dbReference>
<dbReference type="SUPFAM" id="SSF103481">
    <property type="entry name" value="Multidrug resistance efflux transporter EmrE"/>
    <property type="match status" value="2"/>
</dbReference>
<feature type="transmembrane region" description="Helical" evidence="7">
    <location>
        <begin position="210"/>
        <end position="233"/>
    </location>
</feature>
<comment type="similarity">
    <text evidence="2">Belongs to the EamA transporter family.</text>
</comment>
<keyword evidence="5 7" id="KW-1133">Transmembrane helix</keyword>
<dbReference type="InterPro" id="IPR050638">
    <property type="entry name" value="AA-Vitamin_Transporters"/>
</dbReference>
<keyword evidence="10" id="KW-1185">Reference proteome</keyword>
<feature type="transmembrane region" description="Helical" evidence="7">
    <location>
        <begin position="180"/>
        <end position="198"/>
    </location>
</feature>
<feature type="domain" description="EamA" evidence="8">
    <location>
        <begin position="150"/>
        <end position="284"/>
    </location>
</feature>
<feature type="transmembrane region" description="Helical" evidence="7">
    <location>
        <begin position="37"/>
        <end position="56"/>
    </location>
</feature>
<name>A0A6L6ITI8_9ENTR</name>
<evidence type="ECO:0000256" key="5">
    <source>
        <dbReference type="ARBA" id="ARBA00022989"/>
    </source>
</evidence>
<accession>A0A6L6ITI8</accession>
<evidence type="ECO:0000256" key="4">
    <source>
        <dbReference type="ARBA" id="ARBA00022692"/>
    </source>
</evidence>
<keyword evidence="4 7" id="KW-0812">Transmembrane</keyword>
<gene>
    <name evidence="9" type="primary">yedA</name>
    <name evidence="9" type="ORF">GJV78_17560</name>
</gene>
<evidence type="ECO:0000259" key="8">
    <source>
        <dbReference type="Pfam" id="PF00892"/>
    </source>
</evidence>
<protein>
    <submittedName>
        <fullName evidence="9">Drug/metabolite exporter YedA</fullName>
    </submittedName>
</protein>
<evidence type="ECO:0000256" key="3">
    <source>
        <dbReference type="ARBA" id="ARBA00022475"/>
    </source>
</evidence>
<keyword evidence="3" id="KW-1003">Cell membrane</keyword>
<feature type="transmembrane region" description="Helical" evidence="7">
    <location>
        <begin position="98"/>
        <end position="117"/>
    </location>
</feature>
<evidence type="ECO:0000313" key="9">
    <source>
        <dbReference type="EMBL" id="MTH48043.1"/>
    </source>
</evidence>
<dbReference type="GO" id="GO:0005886">
    <property type="term" value="C:plasma membrane"/>
    <property type="evidence" value="ECO:0007669"/>
    <property type="project" value="UniProtKB-SubCell"/>
</dbReference>
<reference evidence="9 10" key="1">
    <citation type="submission" date="2019-11" db="EMBL/GenBank/DDBJ databases">
        <title>Escherichia alba sp. nov. isolated from the gut of plastic-eating superworms Zophobas atratus.</title>
        <authorList>
            <person name="Yang Y."/>
        </authorList>
    </citation>
    <scope>NUCLEOTIDE SEQUENCE [LARGE SCALE GENOMIC DNA]</scope>
    <source>
        <strain evidence="10">BIT-B35</strain>
    </source>
</reference>
<feature type="transmembrane region" description="Helical" evidence="7">
    <location>
        <begin position="68"/>
        <end position="86"/>
    </location>
</feature>
<proteinExistence type="inferred from homology"/>
<keyword evidence="6 7" id="KW-0472">Membrane</keyword>
<feature type="transmembrane region" description="Helical" evidence="7">
    <location>
        <begin position="124"/>
        <end position="143"/>
    </location>
</feature>
<evidence type="ECO:0000256" key="7">
    <source>
        <dbReference type="SAM" id="Phobius"/>
    </source>
</evidence>
<dbReference type="Pfam" id="PF00892">
    <property type="entry name" value="EamA"/>
    <property type="match status" value="2"/>
</dbReference>
<comment type="caution">
    <text evidence="9">The sequence shown here is derived from an EMBL/GenBank/DDBJ whole genome shotgun (WGS) entry which is preliminary data.</text>
</comment>
<dbReference type="EMBL" id="WMJZ01000028">
    <property type="protein sequence ID" value="MTH48043.1"/>
    <property type="molecule type" value="Genomic_DNA"/>
</dbReference>
<dbReference type="RefSeq" id="WP_155109564.1">
    <property type="nucleotide sequence ID" value="NZ_WMJZ01000028.1"/>
</dbReference>
<evidence type="ECO:0000256" key="2">
    <source>
        <dbReference type="ARBA" id="ARBA00007362"/>
    </source>
</evidence>
<organism evidence="9 10">
    <name type="scientific">Intestinirhabdus alba</name>
    <dbReference type="NCBI Taxonomy" id="2899544"/>
    <lineage>
        <taxon>Bacteria</taxon>
        <taxon>Pseudomonadati</taxon>
        <taxon>Pseudomonadota</taxon>
        <taxon>Gammaproteobacteria</taxon>
        <taxon>Enterobacterales</taxon>
        <taxon>Enterobacteriaceae</taxon>
        <taxon>Intestinirhabdus</taxon>
    </lineage>
</organism>
<sequence length="307" mass="32604">MRFRQLLPLFSALFALYIIWGSTYFVIRIGVESWPPFMLAGVRFFFAGSLLLAFLLLRGHRLPPLRPLLNAALIGILLLAVGNGMVTVAEHQNVPSGIAAVVVASVPLFTLCFSYFFGIKTRGLEWAGIAIGLAGIVMLNSGGSLSGNPWGAVLIMIGSISWAFGSVYGSRITLPSGMMAGAIEMLAAGIVLLCASLLCGERLTAVPPLAGFLAVGYLALFGSIIAINAYMYLIRNVSPALATSYAYVNPVVAVLLGTGLGGERLTLIEWLSLATIVFAVVLVTLGKYLFPARAQVVPVGTKKRHSR</sequence>
<feature type="domain" description="EamA" evidence="8">
    <location>
        <begin position="13"/>
        <end position="140"/>
    </location>
</feature>
<feature type="transmembrane region" description="Helical" evidence="7">
    <location>
        <begin position="149"/>
        <end position="168"/>
    </location>
</feature>
<dbReference type="AlphaFoldDB" id="A0A6L6ITI8"/>
<evidence type="ECO:0000256" key="1">
    <source>
        <dbReference type="ARBA" id="ARBA00004651"/>
    </source>
</evidence>
<dbReference type="InterPro" id="IPR037185">
    <property type="entry name" value="EmrE-like"/>
</dbReference>
<evidence type="ECO:0000256" key="6">
    <source>
        <dbReference type="ARBA" id="ARBA00023136"/>
    </source>
</evidence>
<dbReference type="OrthoDB" id="9812547at2"/>
<dbReference type="NCBIfam" id="NF008432">
    <property type="entry name" value="PRK11272.1"/>
    <property type="match status" value="1"/>
</dbReference>
<feature type="transmembrane region" description="Helical" evidence="7">
    <location>
        <begin position="268"/>
        <end position="290"/>
    </location>
</feature>
<dbReference type="PANTHER" id="PTHR32322">
    <property type="entry name" value="INNER MEMBRANE TRANSPORTER"/>
    <property type="match status" value="1"/>
</dbReference>